<dbReference type="AlphaFoldDB" id="A0A9N9H1K0"/>
<name>A0A9N9H1K0_9GLOM</name>
<keyword evidence="2" id="KW-1185">Reference proteome</keyword>
<protein>
    <submittedName>
        <fullName evidence="1">1113_t:CDS:1</fullName>
    </submittedName>
</protein>
<evidence type="ECO:0000313" key="2">
    <source>
        <dbReference type="Proteomes" id="UP000789831"/>
    </source>
</evidence>
<reference evidence="1" key="1">
    <citation type="submission" date="2021-06" db="EMBL/GenBank/DDBJ databases">
        <authorList>
            <person name="Kallberg Y."/>
            <person name="Tangrot J."/>
            <person name="Rosling A."/>
        </authorList>
    </citation>
    <scope>NUCLEOTIDE SEQUENCE</scope>
    <source>
        <strain evidence="1">MT106</strain>
    </source>
</reference>
<organism evidence="1 2">
    <name type="scientific">Ambispora gerdemannii</name>
    <dbReference type="NCBI Taxonomy" id="144530"/>
    <lineage>
        <taxon>Eukaryota</taxon>
        <taxon>Fungi</taxon>
        <taxon>Fungi incertae sedis</taxon>
        <taxon>Mucoromycota</taxon>
        <taxon>Glomeromycotina</taxon>
        <taxon>Glomeromycetes</taxon>
        <taxon>Archaeosporales</taxon>
        <taxon>Ambisporaceae</taxon>
        <taxon>Ambispora</taxon>
    </lineage>
</organism>
<sequence>QRLNTAQIDVYKRKNEIPYYDGDSEDAENEMTPSSFLIPANEFYEIS</sequence>
<feature type="non-terminal residue" evidence="1">
    <location>
        <position position="1"/>
    </location>
</feature>
<accession>A0A9N9H1K0</accession>
<dbReference type="EMBL" id="CAJVPL010004034">
    <property type="protein sequence ID" value="CAG8642099.1"/>
    <property type="molecule type" value="Genomic_DNA"/>
</dbReference>
<evidence type="ECO:0000313" key="1">
    <source>
        <dbReference type="EMBL" id="CAG8642099.1"/>
    </source>
</evidence>
<proteinExistence type="predicted"/>
<gene>
    <name evidence="1" type="ORF">AGERDE_LOCUS11021</name>
</gene>
<comment type="caution">
    <text evidence="1">The sequence shown here is derived from an EMBL/GenBank/DDBJ whole genome shotgun (WGS) entry which is preliminary data.</text>
</comment>
<dbReference type="Proteomes" id="UP000789831">
    <property type="component" value="Unassembled WGS sequence"/>
</dbReference>